<accession>A0A0G4J8G4</accession>
<feature type="coiled-coil region" evidence="1">
    <location>
        <begin position="210"/>
        <end position="237"/>
    </location>
</feature>
<evidence type="ECO:0000313" key="4">
    <source>
        <dbReference type="Proteomes" id="UP000039324"/>
    </source>
</evidence>
<dbReference type="OMA" id="HRICKAF"/>
<feature type="compositionally biased region" description="Low complexity" evidence="2">
    <location>
        <begin position="484"/>
        <end position="495"/>
    </location>
</feature>
<evidence type="ECO:0000256" key="2">
    <source>
        <dbReference type="SAM" id="MobiDB-lite"/>
    </source>
</evidence>
<feature type="coiled-coil region" evidence="1">
    <location>
        <begin position="74"/>
        <end position="155"/>
    </location>
</feature>
<feature type="compositionally biased region" description="Acidic residues" evidence="2">
    <location>
        <begin position="398"/>
        <end position="407"/>
    </location>
</feature>
<name>A0A0G4J8G4_PLABS</name>
<dbReference type="PANTHER" id="PTHR32215:SF0">
    <property type="entry name" value="CILIA- AND FLAGELLA-ASSOCIATED PROTEIN 57"/>
    <property type="match status" value="1"/>
</dbReference>
<dbReference type="InterPro" id="IPR052993">
    <property type="entry name" value="CFA-57"/>
</dbReference>
<dbReference type="Proteomes" id="UP000039324">
    <property type="component" value="Unassembled WGS sequence"/>
</dbReference>
<keyword evidence="4" id="KW-1185">Reference proteome</keyword>
<dbReference type="EMBL" id="CDSF01000152">
    <property type="protein sequence ID" value="CEP03609.1"/>
    <property type="molecule type" value="Genomic_DNA"/>
</dbReference>
<reference evidence="3 4" key="1">
    <citation type="submission" date="2015-02" db="EMBL/GenBank/DDBJ databases">
        <authorList>
            <person name="Chooi Y.-H."/>
        </authorList>
    </citation>
    <scope>NUCLEOTIDE SEQUENCE [LARGE SCALE GENOMIC DNA]</scope>
    <source>
        <strain evidence="3">E3</strain>
    </source>
</reference>
<dbReference type="Gene3D" id="1.10.287.1490">
    <property type="match status" value="1"/>
</dbReference>
<gene>
    <name evidence="3" type="ORF">PBRA_009494</name>
</gene>
<sequence length="660" mass="74339">MWLLECQADADASEARAAHLAEVQRLQTAHDAALAARVDEISALHAQLEQSEHRWQDQLRKCQTEADRRLATTMADLEASLTRQYADNERVESQARSQAALHEREIRALMDDHTRQVEDLRAELVRERAAGAARADLLERRLADTRADYEEAIGQIEADHEADLADLQVKSMSRLQEVDEQRLKAAADLSIVSRRADTMHRDTEAKSFQVDALHDTIASLRKHIDDLKADLAGARHAIESRDAQIAKNTRDLAEVGADRIALQTLNGVLHGRIDDLETRLSAYPSVQRRLEQQIEAQGQELVRQAKQVQAMKEVDADRCQQMASMQGDAVRLRKGLARKRQQYDSLCADIRNLVEQIDRGHTRTHDWTRHLHRICKAFHLDGTGDAGATQRRIAPGETDNELWPDDDERQRQGKTAEQMEVERQRLTLQRSLAILERKMQADRHAAKVDNSKRIGENRQLIAQINDLRMALHASTDQTDATLAQQHQKQQQKQNQRPPSYGCHPGSRQAAGSTQTGMAKSRLRLGSMATDHVVARLQKQVDELRQQVETLKFDNDEKSLHLRQFQEALTVALSWAGSGAAQAVIERVEKVVVAQDEDTVVAGPEGASLQQATMPRPATACLILDRHLDKQTLSRSATTVSLSRARSWTAARRRLPSMHQH</sequence>
<proteinExistence type="predicted"/>
<keyword evidence="1" id="KW-0175">Coiled coil</keyword>
<dbReference type="STRING" id="37360.A0A0G4J8G4"/>
<feature type="region of interest" description="Disordered" evidence="2">
    <location>
        <begin position="476"/>
        <end position="517"/>
    </location>
</feature>
<organism evidence="3 4">
    <name type="scientific">Plasmodiophora brassicae</name>
    <name type="common">Clubroot disease agent</name>
    <dbReference type="NCBI Taxonomy" id="37360"/>
    <lineage>
        <taxon>Eukaryota</taxon>
        <taxon>Sar</taxon>
        <taxon>Rhizaria</taxon>
        <taxon>Endomyxa</taxon>
        <taxon>Phytomyxea</taxon>
        <taxon>Plasmodiophorida</taxon>
        <taxon>Plasmodiophoridae</taxon>
        <taxon>Plasmodiophora</taxon>
    </lineage>
</organism>
<evidence type="ECO:0000313" key="3">
    <source>
        <dbReference type="EMBL" id="CEP03609.1"/>
    </source>
</evidence>
<evidence type="ECO:0000256" key="1">
    <source>
        <dbReference type="SAM" id="Coils"/>
    </source>
</evidence>
<dbReference type="PANTHER" id="PTHR32215">
    <property type="entry name" value="CILIA- AND FLAGELLA-ASSOCIATED PROTEIN 57"/>
    <property type="match status" value="1"/>
</dbReference>
<protein>
    <submittedName>
        <fullName evidence="3">Uncharacterized protein</fullName>
    </submittedName>
</protein>
<dbReference type="AlphaFoldDB" id="A0A0G4J8G4"/>
<feature type="region of interest" description="Disordered" evidence="2">
    <location>
        <begin position="384"/>
        <end position="421"/>
    </location>
</feature>